<dbReference type="AlphaFoldDB" id="A0A5D0UFY6"/>
<sequence>MLLVTGATGRLGSLIVLRLLERVPAERIAVSVRDVDKAADLAERGVRVRAGDFTAPGTLEHAFADAERVLIVSAAIRGGGALPANVAAIDAARDAGAQRIVYTSHQAASPLSLFPPQKVHAATEEHLKQQGIPYTALRNGFYASTIGHYIGAALETGTLALPQDGPVSWTAHEDLAEAAALTLTEEGALEGTTPPLTAAETLDFAAIAEILTRITGRTITRVVMDDADWVSAAVANGMPRPAADFALTMFAASRNGEFDTTAPSLEAAIGHPAKTVHEYLESTLPKPQTSALLRGRAGKTG</sequence>
<proteinExistence type="predicted"/>
<dbReference type="Pfam" id="PF05368">
    <property type="entry name" value="NmrA"/>
    <property type="match status" value="1"/>
</dbReference>
<comment type="caution">
    <text evidence="2">The sequence shown here is derived from an EMBL/GenBank/DDBJ whole genome shotgun (WGS) entry which is preliminary data.</text>
</comment>
<reference evidence="2 3" key="1">
    <citation type="submission" date="2019-08" db="EMBL/GenBank/DDBJ databases">
        <title>Actinomadura sp. nov. CYP1-5 isolated from mountain soil.</title>
        <authorList>
            <person name="Songsumanus A."/>
            <person name="Kuncharoen N."/>
            <person name="Kudo T."/>
            <person name="Yuki M."/>
            <person name="Igarashi Y."/>
            <person name="Tanasupawat S."/>
        </authorList>
    </citation>
    <scope>NUCLEOTIDE SEQUENCE [LARGE SCALE GENOMIC DNA]</scope>
    <source>
        <strain evidence="2 3">GKU157</strain>
    </source>
</reference>
<evidence type="ECO:0000259" key="1">
    <source>
        <dbReference type="Pfam" id="PF05368"/>
    </source>
</evidence>
<protein>
    <submittedName>
        <fullName evidence="2">NAD(P)H-binding protein</fullName>
    </submittedName>
</protein>
<dbReference type="EMBL" id="VSFF01000002">
    <property type="protein sequence ID" value="TYC17401.1"/>
    <property type="molecule type" value="Genomic_DNA"/>
</dbReference>
<keyword evidence="3" id="KW-1185">Reference proteome</keyword>
<gene>
    <name evidence="2" type="ORF">FXF65_05150</name>
</gene>
<dbReference type="Proteomes" id="UP000322634">
    <property type="component" value="Unassembled WGS sequence"/>
</dbReference>
<evidence type="ECO:0000313" key="2">
    <source>
        <dbReference type="EMBL" id="TYC17401.1"/>
    </source>
</evidence>
<feature type="domain" description="NmrA-like" evidence="1">
    <location>
        <begin position="2"/>
        <end position="258"/>
    </location>
</feature>
<dbReference type="InterPro" id="IPR036291">
    <property type="entry name" value="NAD(P)-bd_dom_sf"/>
</dbReference>
<evidence type="ECO:0000313" key="3">
    <source>
        <dbReference type="Proteomes" id="UP000322634"/>
    </source>
</evidence>
<dbReference type="OrthoDB" id="5510591at2"/>
<organism evidence="2 3">
    <name type="scientific">Actinomadura syzygii</name>
    <dbReference type="NCBI Taxonomy" id="1427538"/>
    <lineage>
        <taxon>Bacteria</taxon>
        <taxon>Bacillati</taxon>
        <taxon>Actinomycetota</taxon>
        <taxon>Actinomycetes</taxon>
        <taxon>Streptosporangiales</taxon>
        <taxon>Thermomonosporaceae</taxon>
        <taxon>Actinomadura</taxon>
    </lineage>
</organism>
<dbReference type="RefSeq" id="WP_148348544.1">
    <property type="nucleotide sequence ID" value="NZ_JBHSBF010000022.1"/>
</dbReference>
<dbReference type="Gene3D" id="3.90.25.10">
    <property type="entry name" value="UDP-galactose 4-epimerase, domain 1"/>
    <property type="match status" value="1"/>
</dbReference>
<dbReference type="PANTHER" id="PTHR47129">
    <property type="entry name" value="QUINONE OXIDOREDUCTASE 2"/>
    <property type="match status" value="1"/>
</dbReference>
<accession>A0A5D0UFY6</accession>
<dbReference type="Gene3D" id="3.40.50.720">
    <property type="entry name" value="NAD(P)-binding Rossmann-like Domain"/>
    <property type="match status" value="1"/>
</dbReference>
<dbReference type="SUPFAM" id="SSF51735">
    <property type="entry name" value="NAD(P)-binding Rossmann-fold domains"/>
    <property type="match status" value="1"/>
</dbReference>
<dbReference type="InterPro" id="IPR052718">
    <property type="entry name" value="NmrA-type_oxidoreductase"/>
</dbReference>
<dbReference type="InterPro" id="IPR008030">
    <property type="entry name" value="NmrA-like"/>
</dbReference>
<dbReference type="PANTHER" id="PTHR47129:SF1">
    <property type="entry name" value="NMRA-LIKE DOMAIN-CONTAINING PROTEIN"/>
    <property type="match status" value="1"/>
</dbReference>
<name>A0A5D0UFY6_9ACTN</name>